<sequence length="390" mass="44112">MDRLKRLKLRNPAVGPTPRNSIKPPQPTANTRQNHRRARKKAKKRNVILCHTREAYSCQLSLLILLHSRSYGTLHPIHQDDSQCSIEFDYAALPRTSCLISFGGLLKDLCCEDTIAVQLPYLDALEERLVGALHLLHSYNISFPVSAEEIEFSRRCEDDWGNIESTKLFLPYNEKASWASDELPPTWKADQLSSARSIFFVPKLLARLGVSSKPTLLDHASQQALATYLRENPTFQHDKYCLGITPVTAELAHQIAYNLVMRSMAEKSREVLELFFGGPMLLPKPNTSPDTICSVFSRLRARVVDSNERHGCAGLDQDLKAKLLIDSPAMVTRLVCCRAKAASVLRDPDRKQWWLIAMDLYDAFLSSQGPGSSLERVCAFDLNHYRDKYI</sequence>
<organism evidence="2 3">
    <name type="scientific">Xylaria multiplex</name>
    <dbReference type="NCBI Taxonomy" id="323545"/>
    <lineage>
        <taxon>Eukaryota</taxon>
        <taxon>Fungi</taxon>
        <taxon>Dikarya</taxon>
        <taxon>Ascomycota</taxon>
        <taxon>Pezizomycotina</taxon>
        <taxon>Sordariomycetes</taxon>
        <taxon>Xylariomycetidae</taxon>
        <taxon>Xylariales</taxon>
        <taxon>Xylariaceae</taxon>
        <taxon>Xylaria</taxon>
    </lineage>
</organism>
<accession>A0A7C8IVB4</accession>
<reference evidence="2 3" key="1">
    <citation type="submission" date="2019-12" db="EMBL/GenBank/DDBJ databases">
        <title>Draft genome sequence of the ascomycete Xylaria multiplex DSM 110363.</title>
        <authorList>
            <person name="Buettner E."/>
            <person name="Kellner H."/>
        </authorList>
    </citation>
    <scope>NUCLEOTIDE SEQUENCE [LARGE SCALE GENOMIC DNA]</scope>
    <source>
        <strain evidence="2 3">DSM 110363</strain>
    </source>
</reference>
<dbReference type="OrthoDB" id="4710221at2759"/>
<feature type="compositionally biased region" description="Basic residues" evidence="1">
    <location>
        <begin position="33"/>
        <end position="44"/>
    </location>
</feature>
<gene>
    <name evidence="2" type="ORF">GQX73_g303</name>
</gene>
<dbReference type="EMBL" id="WUBL01000002">
    <property type="protein sequence ID" value="KAF2973201.1"/>
    <property type="molecule type" value="Genomic_DNA"/>
</dbReference>
<evidence type="ECO:0000313" key="2">
    <source>
        <dbReference type="EMBL" id="KAF2973201.1"/>
    </source>
</evidence>
<dbReference type="AlphaFoldDB" id="A0A7C8IVB4"/>
<comment type="caution">
    <text evidence="2">The sequence shown here is derived from an EMBL/GenBank/DDBJ whole genome shotgun (WGS) entry which is preliminary data.</text>
</comment>
<dbReference type="InParanoid" id="A0A7C8IVB4"/>
<name>A0A7C8IVB4_9PEZI</name>
<evidence type="ECO:0000256" key="1">
    <source>
        <dbReference type="SAM" id="MobiDB-lite"/>
    </source>
</evidence>
<protein>
    <submittedName>
        <fullName evidence="2">Uncharacterized protein</fullName>
    </submittedName>
</protein>
<feature type="region of interest" description="Disordered" evidence="1">
    <location>
        <begin position="1"/>
        <end position="44"/>
    </location>
</feature>
<evidence type="ECO:0000313" key="3">
    <source>
        <dbReference type="Proteomes" id="UP000481858"/>
    </source>
</evidence>
<keyword evidence="3" id="KW-1185">Reference proteome</keyword>
<proteinExistence type="predicted"/>
<dbReference type="Proteomes" id="UP000481858">
    <property type="component" value="Unassembled WGS sequence"/>
</dbReference>